<dbReference type="EMBL" id="HBEU01000588">
    <property type="protein sequence ID" value="CAD8574258.1"/>
    <property type="molecule type" value="Transcribed_RNA"/>
</dbReference>
<evidence type="ECO:0000313" key="2">
    <source>
        <dbReference type="EMBL" id="CAD8574258.1"/>
    </source>
</evidence>
<feature type="compositionally biased region" description="Polar residues" evidence="1">
    <location>
        <begin position="14"/>
        <end position="28"/>
    </location>
</feature>
<evidence type="ECO:0000256" key="1">
    <source>
        <dbReference type="SAM" id="MobiDB-lite"/>
    </source>
</evidence>
<gene>
    <name evidence="2" type="ORF">LDAN0322_LOCUS402</name>
</gene>
<organism evidence="2">
    <name type="scientific">Leptocylindrus aporus</name>
    <dbReference type="NCBI Taxonomy" id="1398097"/>
    <lineage>
        <taxon>Eukaryota</taxon>
        <taxon>Sar</taxon>
        <taxon>Stramenopiles</taxon>
        <taxon>Ochrophyta</taxon>
        <taxon>Bacillariophyta</taxon>
        <taxon>Coscinodiscophyceae</taxon>
        <taxon>Chaetocerotophycidae</taxon>
        <taxon>Leptocylindrales</taxon>
        <taxon>Leptocylindraceae</taxon>
        <taxon>Leptocylindrus</taxon>
    </lineage>
</organism>
<feature type="compositionally biased region" description="Basic and acidic residues" evidence="1">
    <location>
        <begin position="29"/>
        <end position="39"/>
    </location>
</feature>
<proteinExistence type="predicted"/>
<accession>A0A7S0PJZ4</accession>
<reference evidence="2" key="1">
    <citation type="submission" date="2021-01" db="EMBL/GenBank/DDBJ databases">
        <authorList>
            <person name="Corre E."/>
            <person name="Pelletier E."/>
            <person name="Niang G."/>
            <person name="Scheremetjew M."/>
            <person name="Finn R."/>
            <person name="Kale V."/>
            <person name="Holt S."/>
            <person name="Cochrane G."/>
            <person name="Meng A."/>
            <person name="Brown T."/>
            <person name="Cohen L."/>
        </authorList>
    </citation>
    <scope>NUCLEOTIDE SEQUENCE</scope>
    <source>
        <strain evidence="2">B651</strain>
    </source>
</reference>
<name>A0A7S0PJZ4_9STRA</name>
<dbReference type="AlphaFoldDB" id="A0A7S0PJZ4"/>
<sequence>MMIAINRSVDNRQSDCSQVKQSDTLNESLNKEFPRSEEPLEFHEQCGNDQTNNKAMKLKNVRFGKVRVCSFPVAPGDNPAVSYGPPIRLDYSMPHMSFEEDCNEFGRTRRTKSRPLSAVQRKKRLIDTGFSQSEILKCSKNATIIKRQRSRTRKFDLLMRSPWLLIIAPYNFIL</sequence>
<protein>
    <submittedName>
        <fullName evidence="2">Uncharacterized protein</fullName>
    </submittedName>
</protein>
<feature type="region of interest" description="Disordered" evidence="1">
    <location>
        <begin position="1"/>
        <end position="39"/>
    </location>
</feature>